<dbReference type="AlphaFoldDB" id="A0A5B9EBH0"/>
<dbReference type="GO" id="GO:0005886">
    <property type="term" value="C:plasma membrane"/>
    <property type="evidence" value="ECO:0007669"/>
    <property type="project" value="UniProtKB-SubCell"/>
</dbReference>
<feature type="transmembrane region" description="Helical" evidence="7">
    <location>
        <begin position="26"/>
        <end position="46"/>
    </location>
</feature>
<name>A0A5B9EBH0_9BACT</name>
<evidence type="ECO:0000259" key="8">
    <source>
        <dbReference type="Pfam" id="PF02687"/>
    </source>
</evidence>
<evidence type="ECO:0000256" key="1">
    <source>
        <dbReference type="ARBA" id="ARBA00004651"/>
    </source>
</evidence>
<keyword evidence="3 7" id="KW-0812">Transmembrane</keyword>
<evidence type="ECO:0000313" key="10">
    <source>
        <dbReference type="EMBL" id="QEE29119.1"/>
    </source>
</evidence>
<evidence type="ECO:0000259" key="9">
    <source>
        <dbReference type="Pfam" id="PF12704"/>
    </source>
</evidence>
<dbReference type="Proteomes" id="UP000321820">
    <property type="component" value="Chromosome"/>
</dbReference>
<feature type="domain" description="ABC3 transporter permease C-terminal" evidence="8">
    <location>
        <begin position="376"/>
        <end position="489"/>
    </location>
</feature>
<evidence type="ECO:0000256" key="2">
    <source>
        <dbReference type="ARBA" id="ARBA00022475"/>
    </source>
</evidence>
<dbReference type="GO" id="GO:0022857">
    <property type="term" value="F:transmembrane transporter activity"/>
    <property type="evidence" value="ECO:0007669"/>
    <property type="project" value="TreeGrafter"/>
</dbReference>
<dbReference type="InterPro" id="IPR025857">
    <property type="entry name" value="MacB_PCD"/>
</dbReference>
<protein>
    <submittedName>
        <fullName evidence="10">FtsX-like permease family protein</fullName>
    </submittedName>
</protein>
<keyword evidence="5 7" id="KW-0472">Membrane</keyword>
<feature type="transmembrane region" description="Helical" evidence="7">
    <location>
        <begin position="417"/>
        <end position="440"/>
    </location>
</feature>
<evidence type="ECO:0000256" key="4">
    <source>
        <dbReference type="ARBA" id="ARBA00022989"/>
    </source>
</evidence>
<dbReference type="EMBL" id="CP042806">
    <property type="protein sequence ID" value="QEE29119.1"/>
    <property type="molecule type" value="Genomic_DNA"/>
</dbReference>
<keyword evidence="4 7" id="KW-1133">Transmembrane helix</keyword>
<accession>A0A5B9EBH0</accession>
<dbReference type="OrthoDB" id="9770099at2"/>
<dbReference type="InterPro" id="IPR003838">
    <property type="entry name" value="ABC3_permease_C"/>
</dbReference>
<feature type="domain" description="MacB-like periplasmic core" evidence="9">
    <location>
        <begin position="25"/>
        <end position="305"/>
    </location>
</feature>
<gene>
    <name evidence="10" type="ORF">FTW19_14600</name>
</gene>
<dbReference type="KEGG" id="talb:FTW19_14600"/>
<evidence type="ECO:0000256" key="7">
    <source>
        <dbReference type="SAM" id="Phobius"/>
    </source>
</evidence>
<feature type="transmembrane region" description="Helical" evidence="7">
    <location>
        <begin position="372"/>
        <end position="397"/>
    </location>
</feature>
<dbReference type="RefSeq" id="WP_147648317.1">
    <property type="nucleotide sequence ID" value="NZ_CP042806.1"/>
</dbReference>
<dbReference type="PANTHER" id="PTHR30572">
    <property type="entry name" value="MEMBRANE COMPONENT OF TRANSPORTER-RELATED"/>
    <property type="match status" value="1"/>
</dbReference>
<dbReference type="Pfam" id="PF02687">
    <property type="entry name" value="FtsX"/>
    <property type="match status" value="1"/>
</dbReference>
<keyword evidence="11" id="KW-1185">Reference proteome</keyword>
<dbReference type="InterPro" id="IPR050250">
    <property type="entry name" value="Macrolide_Exporter_MacB"/>
</dbReference>
<comment type="similarity">
    <text evidence="6">Belongs to the ABC-4 integral membrane protein family.</text>
</comment>
<sequence>MTDLSSLRKSTAIAWRSLQRNKLQTILTMVGMTIGVATVLTMIALGSGAQAAIQDQVRAAGMNVIVVSAGNYKMQQQWTSQGEAEEPAAYVPGRYRARFRTMTWQPSSPAMLMRVYQPGTNPQQDIAHGGENAAGLGASDKLSLSDADAIADLSGVQFVSPGVTENVVVKAGDATWYTHIHGEGKDLPSIRRAWIFPKGRFFSKSEIANAANAIVVGSMVAEKLFGSVNPVGKDVTIRGGSFRVVGVVDSGSWMVPAAVGDDQFDAVYMPVTTGQNLLGKRRLDSITVSTVSTGDVTRVTKNIATLLRQRHRLAHEDPDDFIVSSQARKSLARGGMRTDIARAITGNVTNLDKVTLEQLGKTLDRASRTMTALLASIASVSLIVGGIGIMNIMLLSVTERTKEIGIRRAVGARSNEVMLQFLMEAVTLSLTGGALGILFGVLASGSITRVVAWSTSISPLAILVSFGVSAAVGILFGYYPAREASRVTPMTSLRYE</sequence>
<feature type="transmembrane region" description="Helical" evidence="7">
    <location>
        <begin position="460"/>
        <end position="481"/>
    </location>
</feature>
<keyword evidence="2" id="KW-1003">Cell membrane</keyword>
<evidence type="ECO:0000256" key="5">
    <source>
        <dbReference type="ARBA" id="ARBA00023136"/>
    </source>
</evidence>
<evidence type="ECO:0000313" key="11">
    <source>
        <dbReference type="Proteomes" id="UP000321820"/>
    </source>
</evidence>
<dbReference type="Pfam" id="PF12704">
    <property type="entry name" value="MacB_PCD"/>
    <property type="match status" value="1"/>
</dbReference>
<reference evidence="10 11" key="1">
    <citation type="submission" date="2019-08" db="EMBL/GenBank/DDBJ databases">
        <title>Complete genome sequence of Terriglobus albidus strain ORNL.</title>
        <authorList>
            <person name="Podar M."/>
        </authorList>
    </citation>
    <scope>NUCLEOTIDE SEQUENCE [LARGE SCALE GENOMIC DNA]</scope>
    <source>
        <strain evidence="10 11">ORNL</strain>
    </source>
</reference>
<proteinExistence type="inferred from homology"/>
<evidence type="ECO:0000256" key="3">
    <source>
        <dbReference type="ARBA" id="ARBA00022692"/>
    </source>
</evidence>
<evidence type="ECO:0000256" key="6">
    <source>
        <dbReference type="ARBA" id="ARBA00038076"/>
    </source>
</evidence>
<comment type="subcellular location">
    <subcellularLocation>
        <location evidence="1">Cell membrane</location>
        <topology evidence="1">Multi-pass membrane protein</topology>
    </subcellularLocation>
</comment>
<dbReference type="PANTHER" id="PTHR30572:SF4">
    <property type="entry name" value="ABC TRANSPORTER PERMEASE YTRF"/>
    <property type="match status" value="1"/>
</dbReference>
<organism evidence="10 11">
    <name type="scientific">Terriglobus albidus</name>
    <dbReference type="NCBI Taxonomy" id="1592106"/>
    <lineage>
        <taxon>Bacteria</taxon>
        <taxon>Pseudomonadati</taxon>
        <taxon>Acidobacteriota</taxon>
        <taxon>Terriglobia</taxon>
        <taxon>Terriglobales</taxon>
        <taxon>Acidobacteriaceae</taxon>
        <taxon>Terriglobus</taxon>
    </lineage>
</organism>